<comment type="caution">
    <text evidence="2">The sequence shown here is derived from an EMBL/GenBank/DDBJ whole genome shotgun (WGS) entry which is preliminary data.</text>
</comment>
<proteinExistence type="predicted"/>
<dbReference type="InterPro" id="IPR029063">
    <property type="entry name" value="SAM-dependent_MTases_sf"/>
</dbReference>
<reference evidence="2 3" key="1">
    <citation type="journal article" date="2015" name="Nature">
        <title>rRNA introns, odd ribosomes, and small enigmatic genomes across a large radiation of phyla.</title>
        <authorList>
            <person name="Brown C.T."/>
            <person name="Hug L.A."/>
            <person name="Thomas B.C."/>
            <person name="Sharon I."/>
            <person name="Castelle C.J."/>
            <person name="Singh A."/>
            <person name="Wilkins M.J."/>
            <person name="Williams K.H."/>
            <person name="Banfield J.F."/>
        </authorList>
    </citation>
    <scope>NUCLEOTIDE SEQUENCE [LARGE SCALE GENOMIC DNA]</scope>
</reference>
<dbReference type="PANTHER" id="PTHR14911">
    <property type="entry name" value="THUMP DOMAIN-CONTAINING"/>
    <property type="match status" value="1"/>
</dbReference>
<evidence type="ECO:0000313" key="3">
    <source>
        <dbReference type="Proteomes" id="UP000034137"/>
    </source>
</evidence>
<sequence length="403" mass="45638">MTEIMKYFFILGTNPELSIAELTAVFDLKNVAATNFILPNKHVFIVELDKNINCNQIISRLGGIIKIGEIFAESKKHSADIFAKIKENSAIQEKKFMFGFSSYLNNFYIKPLAMELKKALKEEGIASRWVTSREPVLSSVVVEQNDLITEGAEFVLIEHAGKVVQIGRTLAVQPFKDLSFRDFGRPARDDHSGMLPPKLAQIMISLSKVKPEQTLLDPFCGSGTVITEAALMGLGSLIGSDISPKAIEDTKTNIEWIKDNYQLSITNYELYNKSASELSRFIKTNSVDVIVTEPYLGPQRGQHDIRAVVKELEELYAKSISEFNKVLTDHGRVVMIWPVFRTKEGNIFLSKNIAGNFKIIFPLPENLHNKNLRLSNRQTIIYGRPEQRVWREIVILEKIDNFQ</sequence>
<accession>A0A0G0SGH3</accession>
<dbReference type="PANTHER" id="PTHR14911:SF13">
    <property type="entry name" value="TRNA (GUANINE(6)-N2)-METHYLTRANSFERASE THUMP3"/>
    <property type="match status" value="1"/>
</dbReference>
<evidence type="ECO:0000259" key="1">
    <source>
        <dbReference type="Pfam" id="PF01170"/>
    </source>
</evidence>
<dbReference type="GO" id="GO:0016423">
    <property type="term" value="F:tRNA (guanine) methyltransferase activity"/>
    <property type="evidence" value="ECO:0007669"/>
    <property type="project" value="TreeGrafter"/>
</dbReference>
<evidence type="ECO:0000313" key="2">
    <source>
        <dbReference type="EMBL" id="KKR33810.1"/>
    </source>
</evidence>
<dbReference type="CDD" id="cd02440">
    <property type="entry name" value="AdoMet_MTases"/>
    <property type="match status" value="1"/>
</dbReference>
<name>A0A0G0SGH3_9BACT</name>
<dbReference type="GO" id="GO:0030488">
    <property type="term" value="P:tRNA methylation"/>
    <property type="evidence" value="ECO:0007669"/>
    <property type="project" value="TreeGrafter"/>
</dbReference>
<dbReference type="Proteomes" id="UP000034137">
    <property type="component" value="Unassembled WGS sequence"/>
</dbReference>
<dbReference type="EMBL" id="LBXO01000003">
    <property type="protein sequence ID" value="KKR33810.1"/>
    <property type="molecule type" value="Genomic_DNA"/>
</dbReference>
<dbReference type="SUPFAM" id="SSF53335">
    <property type="entry name" value="S-adenosyl-L-methionine-dependent methyltransferases"/>
    <property type="match status" value="1"/>
</dbReference>
<dbReference type="Gene3D" id="3.40.50.150">
    <property type="entry name" value="Vaccinia Virus protein VP39"/>
    <property type="match status" value="1"/>
</dbReference>
<organism evidence="2 3">
    <name type="scientific">Candidatus Falkowbacteria bacterium GW2011_GWF2_39_8</name>
    <dbReference type="NCBI Taxonomy" id="1618642"/>
    <lineage>
        <taxon>Bacteria</taxon>
        <taxon>Candidatus Falkowiibacteriota</taxon>
    </lineage>
</organism>
<dbReference type="AlphaFoldDB" id="A0A0G0SGH3"/>
<protein>
    <recommendedName>
        <fullName evidence="1">Ribosomal RNA large subunit methyltransferase K/L-like methyltransferase domain-containing protein</fullName>
    </recommendedName>
</protein>
<dbReference type="InterPro" id="IPR000241">
    <property type="entry name" value="RlmKL-like_Mtase"/>
</dbReference>
<dbReference type="Pfam" id="PF01170">
    <property type="entry name" value="UPF0020"/>
    <property type="match status" value="1"/>
</dbReference>
<gene>
    <name evidence="2" type="ORF">UT64_C0003G0031</name>
</gene>
<feature type="domain" description="Ribosomal RNA large subunit methyltransferase K/L-like methyltransferase" evidence="1">
    <location>
        <begin position="189"/>
        <end position="337"/>
    </location>
</feature>